<dbReference type="OrthoDB" id="4267413at2"/>
<reference evidence="1 2" key="1">
    <citation type="journal article" date="2019" name="Int. J. Syst. Evol. Microbiol.">
        <title>Streptomyces cyaneochromogenes sp. nov., a blue pigment-producing actinomycete from manganese-contaminated soil.</title>
        <authorList>
            <person name="Tang X."/>
            <person name="Zhao J."/>
            <person name="Li K."/>
            <person name="Chen Z."/>
            <person name="Sun Y."/>
            <person name="Gao J."/>
        </authorList>
    </citation>
    <scope>NUCLEOTIDE SEQUENCE [LARGE SCALE GENOMIC DNA]</scope>
    <source>
        <strain evidence="1 2">MK-45</strain>
    </source>
</reference>
<protein>
    <submittedName>
        <fullName evidence="1">Uncharacterized protein</fullName>
    </submittedName>
</protein>
<organism evidence="1 2">
    <name type="scientific">Streptomyces cyaneochromogenes</name>
    <dbReference type="NCBI Taxonomy" id="2496836"/>
    <lineage>
        <taxon>Bacteria</taxon>
        <taxon>Bacillati</taxon>
        <taxon>Actinomycetota</taxon>
        <taxon>Actinomycetes</taxon>
        <taxon>Kitasatosporales</taxon>
        <taxon>Streptomycetaceae</taxon>
        <taxon>Streptomyces</taxon>
    </lineage>
</organism>
<sequence length="126" mass="13491">MSKELSIVALGHQEAAATQPWQLEALREDLLAFDVDRVGPMEAGAAPPNSRSGLVEALGALAVALQPSLPLLEGVVAVVRDWMARTGSRTVVLEIDGHRLELTGVDSADQRRLADEWLALVTAERS</sequence>
<evidence type="ECO:0000313" key="2">
    <source>
        <dbReference type="Proteomes" id="UP000280298"/>
    </source>
</evidence>
<dbReference type="KEGG" id="scya:EJ357_04800"/>
<gene>
    <name evidence="1" type="ORF">EJ357_04800</name>
</gene>
<dbReference type="Proteomes" id="UP000280298">
    <property type="component" value="Chromosome"/>
</dbReference>
<dbReference type="EMBL" id="CP034539">
    <property type="protein sequence ID" value="AZQ32847.1"/>
    <property type="molecule type" value="Genomic_DNA"/>
</dbReference>
<dbReference type="AlphaFoldDB" id="A0A3Q9EP89"/>
<accession>A0A3Q9EP89</accession>
<evidence type="ECO:0000313" key="1">
    <source>
        <dbReference type="EMBL" id="AZQ32847.1"/>
    </source>
</evidence>
<name>A0A3Q9EP89_9ACTN</name>
<proteinExistence type="predicted"/>
<keyword evidence="2" id="KW-1185">Reference proteome</keyword>
<dbReference type="RefSeq" id="WP_126388932.1">
    <property type="nucleotide sequence ID" value="NZ_CP034539.1"/>
</dbReference>